<dbReference type="Proteomes" id="UP000256964">
    <property type="component" value="Unassembled WGS sequence"/>
</dbReference>
<dbReference type="InterPro" id="IPR024624">
    <property type="entry name" value="Pyridox_Oxase_Alr4036_FMN-bd"/>
</dbReference>
<feature type="region of interest" description="Disordered" evidence="1">
    <location>
        <begin position="160"/>
        <end position="184"/>
    </location>
</feature>
<dbReference type="PANTHER" id="PTHR28243">
    <property type="entry name" value="AGL049CP"/>
    <property type="match status" value="1"/>
</dbReference>
<dbReference type="SUPFAM" id="SSF50475">
    <property type="entry name" value="FMN-binding split barrel"/>
    <property type="match status" value="1"/>
</dbReference>
<reference evidence="3 4" key="1">
    <citation type="journal article" date="2018" name="Biotechnol. Biofuels">
        <title>Integrative visual omics of the white-rot fungus Polyporus brumalis exposes the biotechnological potential of its oxidative enzymes for delignifying raw plant biomass.</title>
        <authorList>
            <person name="Miyauchi S."/>
            <person name="Rancon A."/>
            <person name="Drula E."/>
            <person name="Hage H."/>
            <person name="Chaduli D."/>
            <person name="Favel A."/>
            <person name="Grisel S."/>
            <person name="Henrissat B."/>
            <person name="Herpoel-Gimbert I."/>
            <person name="Ruiz-Duenas F.J."/>
            <person name="Chevret D."/>
            <person name="Hainaut M."/>
            <person name="Lin J."/>
            <person name="Wang M."/>
            <person name="Pangilinan J."/>
            <person name="Lipzen A."/>
            <person name="Lesage-Meessen L."/>
            <person name="Navarro D."/>
            <person name="Riley R."/>
            <person name="Grigoriev I.V."/>
            <person name="Zhou S."/>
            <person name="Raouche S."/>
            <person name="Rosso M.N."/>
        </authorList>
    </citation>
    <scope>NUCLEOTIDE SEQUENCE [LARGE SCALE GENOMIC DNA]</scope>
    <source>
        <strain evidence="3 4">BRFM 1820</strain>
    </source>
</reference>
<dbReference type="OrthoDB" id="434253at2759"/>
<proteinExistence type="predicted"/>
<gene>
    <name evidence="3" type="ORF">OH76DRAFT_1482274</name>
</gene>
<accession>A0A371DD68</accession>
<dbReference type="Pfam" id="PF12766">
    <property type="entry name" value="Pyridox_oxase_2"/>
    <property type="match status" value="1"/>
</dbReference>
<keyword evidence="4" id="KW-1185">Reference proteome</keyword>
<dbReference type="GO" id="GO:0010181">
    <property type="term" value="F:FMN binding"/>
    <property type="evidence" value="ECO:0007669"/>
    <property type="project" value="InterPro"/>
</dbReference>
<feature type="domain" description="Pyridoxamine 5'-phosphate oxidase Alr4036 family FMN-binding" evidence="2">
    <location>
        <begin position="6"/>
        <end position="102"/>
    </location>
</feature>
<organism evidence="3 4">
    <name type="scientific">Lentinus brumalis</name>
    <dbReference type="NCBI Taxonomy" id="2498619"/>
    <lineage>
        <taxon>Eukaryota</taxon>
        <taxon>Fungi</taxon>
        <taxon>Dikarya</taxon>
        <taxon>Basidiomycota</taxon>
        <taxon>Agaricomycotina</taxon>
        <taxon>Agaricomycetes</taxon>
        <taxon>Polyporales</taxon>
        <taxon>Polyporaceae</taxon>
        <taxon>Lentinus</taxon>
    </lineage>
</organism>
<evidence type="ECO:0000259" key="2">
    <source>
        <dbReference type="Pfam" id="PF12766"/>
    </source>
</evidence>
<dbReference type="PANTHER" id="PTHR28243:SF1">
    <property type="entry name" value="PYRIDOXAMINE 5'-PHOSPHATE OXIDASE ALR4036 FAMILY FMN-BINDING DOMAIN-CONTAINING PROTEIN"/>
    <property type="match status" value="1"/>
</dbReference>
<dbReference type="EMBL" id="KZ857399">
    <property type="protein sequence ID" value="RDX50499.1"/>
    <property type="molecule type" value="Genomic_DNA"/>
</dbReference>
<name>A0A371DD68_9APHY</name>
<protein>
    <recommendedName>
        <fullName evidence="2">Pyridoxamine 5'-phosphate oxidase Alr4036 family FMN-binding domain-containing protein</fullName>
    </recommendedName>
</protein>
<dbReference type="AlphaFoldDB" id="A0A371DD68"/>
<sequence>MASAVPRWIEAINKALNLPDNKGKIIYQVATIDATNTPRVRSQVHRGFLSPEGRDDLPLLVTSTDTRSPKVSQVLGNQRVELCWWMEGSQDQFRITGFAHIHPSPTPGASSPTPIPDEAIALNLLAKQGFDWEAKRREVFAGMKPEMRASWCTPYPPGTPISSYEEQKGWPKSVPLEDEATTDEDKRNLQTALRNFGLMLFEPVEVDWVALGVQPNKRLVYRRQGELWVEHLVSP</sequence>
<dbReference type="InterPro" id="IPR012349">
    <property type="entry name" value="Split_barrel_FMN-bd"/>
</dbReference>
<evidence type="ECO:0000313" key="3">
    <source>
        <dbReference type="EMBL" id="RDX50499.1"/>
    </source>
</evidence>
<dbReference type="Gene3D" id="2.30.110.10">
    <property type="entry name" value="Electron Transport, Fmn-binding Protein, Chain A"/>
    <property type="match status" value="1"/>
</dbReference>
<evidence type="ECO:0000313" key="4">
    <source>
        <dbReference type="Proteomes" id="UP000256964"/>
    </source>
</evidence>
<evidence type="ECO:0000256" key="1">
    <source>
        <dbReference type="SAM" id="MobiDB-lite"/>
    </source>
</evidence>
<dbReference type="STRING" id="139420.A0A371DD68"/>